<dbReference type="InterPro" id="IPR036008">
    <property type="entry name" value="Aconitase_4Fe-4S_dom"/>
</dbReference>
<evidence type="ECO:0000256" key="1">
    <source>
        <dbReference type="ARBA" id="ARBA00022723"/>
    </source>
</evidence>
<dbReference type="RefSeq" id="XP_046073370.1">
    <property type="nucleotide sequence ID" value="XM_046218181.1"/>
</dbReference>
<name>A0AAD4PZD1_9EURO</name>
<comment type="caution">
    <text evidence="7">The sequence shown here is derived from an EMBL/GenBank/DDBJ whole genome shotgun (WGS) entry which is preliminary data.</text>
</comment>
<dbReference type="Proteomes" id="UP001201262">
    <property type="component" value="Unassembled WGS sequence"/>
</dbReference>
<dbReference type="GeneID" id="70248468"/>
<dbReference type="PANTHER" id="PTHR43822:SF2">
    <property type="entry name" value="HOMOACONITASE, MITOCHONDRIAL"/>
    <property type="match status" value="1"/>
</dbReference>
<dbReference type="InterPro" id="IPR011827">
    <property type="entry name" value="LeuD_type2/HacB/DmdB"/>
</dbReference>
<evidence type="ECO:0000259" key="6">
    <source>
        <dbReference type="Pfam" id="PF00694"/>
    </source>
</evidence>
<dbReference type="Gene3D" id="3.30.499.10">
    <property type="entry name" value="Aconitase, domain 3"/>
    <property type="match status" value="2"/>
</dbReference>
<dbReference type="PANTHER" id="PTHR43822">
    <property type="entry name" value="HOMOACONITASE, MITOCHONDRIAL-RELATED"/>
    <property type="match status" value="1"/>
</dbReference>
<dbReference type="InterPro" id="IPR050067">
    <property type="entry name" value="IPM_dehydratase_rel_enz"/>
</dbReference>
<keyword evidence="4" id="KW-0456">Lyase</keyword>
<keyword evidence="3" id="KW-0411">Iron-sulfur</keyword>
<evidence type="ECO:0000256" key="3">
    <source>
        <dbReference type="ARBA" id="ARBA00023014"/>
    </source>
</evidence>
<dbReference type="InterPro" id="IPR000573">
    <property type="entry name" value="AconitaseA/IPMdHydase_ssu_swvl"/>
</dbReference>
<dbReference type="Gene3D" id="3.20.19.10">
    <property type="entry name" value="Aconitase, domain 4"/>
    <property type="match status" value="1"/>
</dbReference>
<dbReference type="GO" id="GO:0046872">
    <property type="term" value="F:metal ion binding"/>
    <property type="evidence" value="ECO:0007669"/>
    <property type="project" value="UniProtKB-KW"/>
</dbReference>
<feature type="domain" description="Aconitase/3-isopropylmalate dehydratase large subunit alpha/beta/alpha" evidence="5">
    <location>
        <begin position="203"/>
        <end position="547"/>
    </location>
</feature>
<organism evidence="7 8">
    <name type="scientific">Talaromyces proteolyticus</name>
    <dbReference type="NCBI Taxonomy" id="1131652"/>
    <lineage>
        <taxon>Eukaryota</taxon>
        <taxon>Fungi</taxon>
        <taxon>Dikarya</taxon>
        <taxon>Ascomycota</taxon>
        <taxon>Pezizomycotina</taxon>
        <taxon>Eurotiomycetes</taxon>
        <taxon>Eurotiomycetidae</taxon>
        <taxon>Eurotiales</taxon>
        <taxon>Trichocomaceae</taxon>
        <taxon>Talaromyces</taxon>
        <taxon>Talaromyces sect. Bacilispori</taxon>
    </lineage>
</organism>
<evidence type="ECO:0000256" key="4">
    <source>
        <dbReference type="ARBA" id="ARBA00023239"/>
    </source>
</evidence>
<dbReference type="InterPro" id="IPR015931">
    <property type="entry name" value="Acnase/IPM_dHydase_lsu_aba_1/3"/>
</dbReference>
<dbReference type="SUPFAM" id="SSF52016">
    <property type="entry name" value="LeuD/IlvD-like"/>
    <property type="match status" value="1"/>
</dbReference>
<dbReference type="InterPro" id="IPR015928">
    <property type="entry name" value="Aconitase/3IPM_dehydase_swvl"/>
</dbReference>
<dbReference type="GO" id="GO:0170034">
    <property type="term" value="P:L-amino acid biosynthetic process"/>
    <property type="evidence" value="ECO:0007669"/>
    <property type="project" value="UniProtKB-ARBA"/>
</dbReference>
<keyword evidence="8" id="KW-1185">Reference proteome</keyword>
<dbReference type="Pfam" id="PF00330">
    <property type="entry name" value="Aconitase"/>
    <property type="match status" value="1"/>
</dbReference>
<keyword evidence="2" id="KW-0408">Iron</keyword>
<dbReference type="GO" id="GO:0051536">
    <property type="term" value="F:iron-sulfur cluster binding"/>
    <property type="evidence" value="ECO:0007669"/>
    <property type="project" value="UniProtKB-KW"/>
</dbReference>
<dbReference type="AlphaFoldDB" id="A0AAD4PZD1"/>
<feature type="domain" description="Aconitase A/isopropylmalate dehydratase small subunit swivel" evidence="6">
    <location>
        <begin position="666"/>
        <end position="733"/>
    </location>
</feature>
<reference evidence="7" key="1">
    <citation type="submission" date="2021-12" db="EMBL/GenBank/DDBJ databases">
        <title>Convergent genome expansion in fungi linked to evolution of root-endophyte symbiosis.</title>
        <authorList>
            <consortium name="DOE Joint Genome Institute"/>
            <person name="Ke Y.-H."/>
            <person name="Bonito G."/>
            <person name="Liao H.-L."/>
            <person name="Looney B."/>
            <person name="Rojas-Flechas A."/>
            <person name="Nash J."/>
            <person name="Hameed K."/>
            <person name="Schadt C."/>
            <person name="Martin F."/>
            <person name="Crous P.W."/>
            <person name="Miettinen O."/>
            <person name="Magnuson J.K."/>
            <person name="Labbe J."/>
            <person name="Jacobson D."/>
            <person name="Doktycz M.J."/>
            <person name="Veneault-Fourrey C."/>
            <person name="Kuo A."/>
            <person name="Mondo S."/>
            <person name="Calhoun S."/>
            <person name="Riley R."/>
            <person name="Ohm R."/>
            <person name="LaButti K."/>
            <person name="Andreopoulos B."/>
            <person name="Pangilinan J."/>
            <person name="Nolan M."/>
            <person name="Tritt A."/>
            <person name="Clum A."/>
            <person name="Lipzen A."/>
            <person name="Daum C."/>
            <person name="Barry K."/>
            <person name="Grigoriev I.V."/>
            <person name="Vilgalys R."/>
        </authorList>
    </citation>
    <scope>NUCLEOTIDE SEQUENCE</scope>
    <source>
        <strain evidence="7">PMI_201</strain>
    </source>
</reference>
<gene>
    <name evidence="7" type="ORF">BGW36DRAFT_396544</name>
</gene>
<evidence type="ECO:0000313" key="8">
    <source>
        <dbReference type="Proteomes" id="UP001201262"/>
    </source>
</evidence>
<keyword evidence="1" id="KW-0479">Metal-binding</keyword>
<proteinExistence type="predicted"/>
<sequence>MANILENLSERISATLMASRGITVIEQKAEHGENAENGNFVTVLDKFINILFNQGKIREADAITRAKDIALESKNLGGLDLDVWKPLDPSSCDAIVFWVEAWLQSLSSAERSRKLPHPVIERQATRRGMTLTEKILAHHTIGPIAPAGLKPGDFVHVAVDWIAASEISYFSMSKTLSELKSFKVWRNDRFWLAGDHVVDPRTYTTPLNRQLIKAMHEAAQEFRLTDYKGPNYTIMHTEFVRERAEPGMITIGADSHTCSSGAVGCLAIGLGAADVAMGLITGETWFKVPECISIRFIGQPNLGIGGKDVILYILGELKRNTVAAERIVEFSGPGCRHLSVDARFAIANMCTEFGAVTGIFVPDSLVKSYIEGRKQKHRRSSSIYFRPDADAQYAEMFEIDLSKVKPLFALYPSPDNVVPVTSQVGMHLDGCFIGACTTTEEDLILAALVLDVGLSKNFTLAPGRRNVTPGSIPIRSRLEALGLLDIYRAAGFSIGVPGCSYCVGMGADQAKAGEVWLSSQNRNFQHRMGKDSIGNLSSAATVAASSFSMTVTDPSSFLVEIDENYFQALLRRPCMAKELRKEAQLADVPYVEPNFDILSGKNGDETIKANYSKSATEELQEGSKRGCIRSKVITLGDFVDTDAIAPADCLVTAATDEELGSHCMKYVMPAFRDKVRNGQRVVVAGKALGVGSSREAAVRALKGLGIECIIARSFAFIFNRNLPNVGILRFTLDDDSFYEIAQDGVDIEIDQDERKVRVGDLEFSFQLSEMELALIVNEGMTKAYQRFGGEIFQQLAGEKPIDLNVNNIEPWEDLQW</sequence>
<dbReference type="GO" id="GO:0016836">
    <property type="term" value="F:hydro-lyase activity"/>
    <property type="evidence" value="ECO:0007669"/>
    <property type="project" value="InterPro"/>
</dbReference>
<dbReference type="NCBIfam" id="TIGR02087">
    <property type="entry name" value="LEUD_arch"/>
    <property type="match status" value="1"/>
</dbReference>
<dbReference type="GO" id="GO:0170038">
    <property type="term" value="P:proteinogenic amino acid biosynthetic process"/>
    <property type="evidence" value="ECO:0007669"/>
    <property type="project" value="UniProtKB-ARBA"/>
</dbReference>
<dbReference type="EMBL" id="JAJTJA010000005">
    <property type="protein sequence ID" value="KAH8698906.1"/>
    <property type="molecule type" value="Genomic_DNA"/>
</dbReference>
<evidence type="ECO:0000259" key="5">
    <source>
        <dbReference type="Pfam" id="PF00330"/>
    </source>
</evidence>
<protein>
    <submittedName>
        <fullName evidence="7">Aconitase family protein</fullName>
    </submittedName>
</protein>
<dbReference type="Pfam" id="PF00694">
    <property type="entry name" value="Aconitase_C"/>
    <property type="match status" value="1"/>
</dbReference>
<dbReference type="PRINTS" id="PR00415">
    <property type="entry name" value="ACONITASE"/>
</dbReference>
<dbReference type="InterPro" id="IPR001030">
    <property type="entry name" value="Acoase/IPM_deHydtase_lsu_aba"/>
</dbReference>
<dbReference type="SUPFAM" id="SSF53732">
    <property type="entry name" value="Aconitase iron-sulfur domain"/>
    <property type="match status" value="1"/>
</dbReference>
<evidence type="ECO:0000313" key="7">
    <source>
        <dbReference type="EMBL" id="KAH8698906.1"/>
    </source>
</evidence>
<evidence type="ECO:0000256" key="2">
    <source>
        <dbReference type="ARBA" id="ARBA00023004"/>
    </source>
</evidence>
<accession>A0AAD4PZD1</accession>